<dbReference type="GO" id="GO:0005886">
    <property type="term" value="C:plasma membrane"/>
    <property type="evidence" value="ECO:0007669"/>
    <property type="project" value="InterPro"/>
</dbReference>
<evidence type="ECO:0000256" key="3">
    <source>
        <dbReference type="ARBA" id="ARBA00022692"/>
    </source>
</evidence>
<dbReference type="GO" id="GO:0015221">
    <property type="term" value="F:lipopolysaccharide transmembrane transporter activity"/>
    <property type="evidence" value="ECO:0007669"/>
    <property type="project" value="InterPro"/>
</dbReference>
<evidence type="ECO:0000313" key="7">
    <source>
        <dbReference type="Proteomes" id="UP000000442"/>
    </source>
</evidence>
<reference evidence="6 7" key="1">
    <citation type="journal article" date="2009" name="Environ. Microbiol.">
        <title>Genome sequence of Desulfobacterium autotrophicum HRM2, a marine sulfate reducer oxidizing organic carbon completely to carbon dioxide.</title>
        <authorList>
            <person name="Strittmatter A.W."/>
            <person name="Liesegang H."/>
            <person name="Rabus R."/>
            <person name="Decker I."/>
            <person name="Amann J."/>
            <person name="Andres S."/>
            <person name="Henne A."/>
            <person name="Fricke W.F."/>
            <person name="Martinez-Arias R."/>
            <person name="Bartels D."/>
            <person name="Goesmann A."/>
            <person name="Krause L."/>
            <person name="Puehler A."/>
            <person name="Klenk H.P."/>
            <person name="Richter M."/>
            <person name="Schuler M."/>
            <person name="Gloeckner F.O."/>
            <person name="Meyerdierks A."/>
            <person name="Gottschalk G."/>
            <person name="Amann R."/>
        </authorList>
    </citation>
    <scope>NUCLEOTIDE SEQUENCE [LARGE SCALE GENOMIC DNA]</scope>
    <source>
        <strain evidence="7">ATCC 43914 / DSM 3382 / HRM2</strain>
    </source>
</reference>
<dbReference type="PANTHER" id="PTHR37481:SF1">
    <property type="entry name" value="LIPOPOLYSACCHARIDE EXPORT SYSTEM PROTEIN LPTC"/>
    <property type="match status" value="1"/>
</dbReference>
<proteinExistence type="predicted"/>
<evidence type="ECO:0000313" key="6">
    <source>
        <dbReference type="EMBL" id="ACN15874.1"/>
    </source>
</evidence>
<dbReference type="InterPro" id="IPR010664">
    <property type="entry name" value="LipoPS_assembly_LptC-rel"/>
</dbReference>
<dbReference type="Proteomes" id="UP000000442">
    <property type="component" value="Chromosome"/>
</dbReference>
<dbReference type="HOGENOM" id="CLU_1413164_0_0_7"/>
<dbReference type="GO" id="GO:0030288">
    <property type="term" value="C:outer membrane-bounded periplasmic space"/>
    <property type="evidence" value="ECO:0007669"/>
    <property type="project" value="TreeGrafter"/>
</dbReference>
<keyword evidence="3" id="KW-0812">Transmembrane</keyword>
<dbReference type="AlphaFoldDB" id="C0QJ61"/>
<evidence type="ECO:0000256" key="1">
    <source>
        <dbReference type="ARBA" id="ARBA00022475"/>
    </source>
</evidence>
<dbReference type="EMBL" id="CP001087">
    <property type="protein sequence ID" value="ACN15874.1"/>
    <property type="molecule type" value="Genomic_DNA"/>
</dbReference>
<evidence type="ECO:0008006" key="8">
    <source>
        <dbReference type="Google" id="ProtNLM"/>
    </source>
</evidence>
<sequence length="201" mass="22973">MKRKINTPKRVRIVLVLLLFFLTAGIGGLYYKQRFFSGDLVLKKISVDSKATLLLNKMHQTSTRNSIKEWTLDASSAKLLKDENKAQMTDVRVVFFTDNAKEIHLSSTNGLLDTKTHDMSFSDNVVVTYDQYTLKTAELHYDKKRHILYSNVHISIMDKESILEADTMETDLDKNTTRLRGNVKGTFSETFNFFNGMGSDS</sequence>
<evidence type="ECO:0000256" key="2">
    <source>
        <dbReference type="ARBA" id="ARBA00022519"/>
    </source>
</evidence>
<keyword evidence="1" id="KW-1003">Cell membrane</keyword>
<keyword evidence="4" id="KW-1133">Transmembrane helix</keyword>
<keyword evidence="5" id="KW-0472">Membrane</keyword>
<evidence type="ECO:0000256" key="4">
    <source>
        <dbReference type="ARBA" id="ARBA00022989"/>
    </source>
</evidence>
<keyword evidence="2" id="KW-0997">Cell inner membrane</keyword>
<dbReference type="Pfam" id="PF06835">
    <property type="entry name" value="LptC"/>
    <property type="match status" value="1"/>
</dbReference>
<name>C0QJ61_DESAH</name>
<dbReference type="KEGG" id="dat:HRM2_27840"/>
<keyword evidence="7" id="KW-1185">Reference proteome</keyword>
<dbReference type="PANTHER" id="PTHR37481">
    <property type="entry name" value="LIPOPOLYSACCHARIDE EXPORT SYSTEM PROTEIN LPTC"/>
    <property type="match status" value="1"/>
</dbReference>
<dbReference type="OrthoDB" id="5422221at2"/>
<dbReference type="STRING" id="177437.HRM2_27840"/>
<dbReference type="Gene3D" id="2.60.450.10">
    <property type="entry name" value="Lipopolysaccharide (LPS) transport protein A like domain"/>
    <property type="match status" value="1"/>
</dbReference>
<dbReference type="RefSeq" id="WP_015904637.1">
    <property type="nucleotide sequence ID" value="NC_012108.1"/>
</dbReference>
<dbReference type="GO" id="GO:0017089">
    <property type="term" value="F:glycolipid transfer activity"/>
    <property type="evidence" value="ECO:0007669"/>
    <property type="project" value="TreeGrafter"/>
</dbReference>
<dbReference type="NCBIfam" id="TIGR04409">
    <property type="entry name" value="LptC_YrbK"/>
    <property type="match status" value="1"/>
</dbReference>
<dbReference type="InterPro" id="IPR052363">
    <property type="entry name" value="LPS_export_LptC"/>
</dbReference>
<dbReference type="eggNOG" id="COG3117">
    <property type="taxonomic scope" value="Bacteria"/>
</dbReference>
<evidence type="ECO:0000256" key="5">
    <source>
        <dbReference type="ARBA" id="ARBA00023136"/>
    </source>
</evidence>
<accession>C0QJ61</accession>
<gene>
    <name evidence="6" type="ordered locus">HRM2_27840</name>
</gene>
<protein>
    <recommendedName>
        <fullName evidence="8">LPS export ABC transporter periplasmic protein LptC</fullName>
    </recommendedName>
</protein>
<organism evidence="6 7">
    <name type="scientific">Desulforapulum autotrophicum (strain ATCC 43914 / DSM 3382 / VKM B-1955 / HRM2)</name>
    <name type="common">Desulfobacterium autotrophicum</name>
    <dbReference type="NCBI Taxonomy" id="177437"/>
    <lineage>
        <taxon>Bacteria</taxon>
        <taxon>Pseudomonadati</taxon>
        <taxon>Thermodesulfobacteriota</taxon>
        <taxon>Desulfobacteria</taxon>
        <taxon>Desulfobacterales</taxon>
        <taxon>Desulfobacteraceae</taxon>
        <taxon>Desulforapulum</taxon>
    </lineage>
</organism>
<dbReference type="InterPro" id="IPR026265">
    <property type="entry name" value="LptC"/>
</dbReference>